<feature type="transmembrane region" description="Helical" evidence="1">
    <location>
        <begin position="20"/>
        <end position="44"/>
    </location>
</feature>
<feature type="transmembrane region" description="Helical" evidence="1">
    <location>
        <begin position="151"/>
        <end position="172"/>
    </location>
</feature>
<gene>
    <name evidence="2" type="ORF">DET52_11222</name>
</gene>
<keyword evidence="1" id="KW-0472">Membrane</keyword>
<reference evidence="2 3" key="1">
    <citation type="submission" date="2019-03" db="EMBL/GenBank/DDBJ databases">
        <title>Freshwater and sediment microbial communities from various areas in North America, analyzing microbe dynamics in response to fracking.</title>
        <authorList>
            <person name="Lamendella R."/>
        </authorList>
    </citation>
    <scope>NUCLEOTIDE SEQUENCE [LARGE SCALE GENOMIC DNA]</scope>
    <source>
        <strain evidence="2 3">114D</strain>
    </source>
</reference>
<feature type="transmembrane region" description="Helical" evidence="1">
    <location>
        <begin position="342"/>
        <end position="364"/>
    </location>
</feature>
<accession>A0A4R6GML2</accession>
<evidence type="ECO:0000256" key="1">
    <source>
        <dbReference type="SAM" id="Phobius"/>
    </source>
</evidence>
<name>A0A4R6GML2_9BACT</name>
<organism evidence="2 3">
    <name type="scientific">Sunxiuqinia elliptica</name>
    <dbReference type="NCBI Taxonomy" id="655355"/>
    <lineage>
        <taxon>Bacteria</taxon>
        <taxon>Pseudomonadati</taxon>
        <taxon>Bacteroidota</taxon>
        <taxon>Bacteroidia</taxon>
        <taxon>Marinilabiliales</taxon>
        <taxon>Prolixibacteraceae</taxon>
        <taxon>Sunxiuqinia</taxon>
    </lineage>
</organism>
<dbReference type="Proteomes" id="UP000294848">
    <property type="component" value="Unassembled WGS sequence"/>
</dbReference>
<sequence length="382" mass="44379">MVGTFIQTTRSFMRNFIEKIHLWLALPAGLIVTIVCLTGAILVFEQELLEWYYPERYFVEEQTIGTPLPLHELVEKVNEQLDENSLASVKITPDPDRTYTVGLQEGFRVSAFVNPYTGEIKGYHYFLESFFYKMMALHRWLMDGSRELGKVTVGITTIIFVILLITGMVLWVPVNKKKWRQQFTVNIRSGYNRFWRDLHITAGMYAFLLLLICSLTGLMWSFGWYRNTVFSWFGIEQQQRHGKKGKSSSPKEEINSLHWDQAFQELAQKNPGYQYIRIQDQAATVLAKDAVHKRAADKYTFDKNSGQINSVKKYKEDLSSSKIMTWAYALHVGDYGGYWGRVLTFLASLVGASLPLTGYYMFYIRKRKAYKSKRALEKQLDF</sequence>
<evidence type="ECO:0000313" key="3">
    <source>
        <dbReference type="Proteomes" id="UP000294848"/>
    </source>
</evidence>
<evidence type="ECO:0000313" key="2">
    <source>
        <dbReference type="EMBL" id="TDN96197.1"/>
    </source>
</evidence>
<dbReference type="PANTHER" id="PTHR34219">
    <property type="entry name" value="IRON-REGULATED INNER MEMBRANE PROTEIN-RELATED"/>
    <property type="match status" value="1"/>
</dbReference>
<proteinExistence type="predicted"/>
<dbReference type="Pfam" id="PF03929">
    <property type="entry name" value="PepSY_TM"/>
    <property type="match status" value="1"/>
</dbReference>
<comment type="caution">
    <text evidence="2">The sequence shown here is derived from an EMBL/GenBank/DDBJ whole genome shotgun (WGS) entry which is preliminary data.</text>
</comment>
<keyword evidence="1" id="KW-0812">Transmembrane</keyword>
<dbReference type="InterPro" id="IPR005625">
    <property type="entry name" value="PepSY-ass_TM"/>
</dbReference>
<protein>
    <submittedName>
        <fullName evidence="2">Putative iron-regulated membrane protein</fullName>
    </submittedName>
</protein>
<keyword evidence="1" id="KW-1133">Transmembrane helix</keyword>
<dbReference type="PANTHER" id="PTHR34219:SF3">
    <property type="entry name" value="BLL7967 PROTEIN"/>
    <property type="match status" value="1"/>
</dbReference>
<dbReference type="AlphaFoldDB" id="A0A4R6GML2"/>
<dbReference type="EMBL" id="SNWI01000012">
    <property type="protein sequence ID" value="TDN96197.1"/>
    <property type="molecule type" value="Genomic_DNA"/>
</dbReference>
<feature type="transmembrane region" description="Helical" evidence="1">
    <location>
        <begin position="202"/>
        <end position="222"/>
    </location>
</feature>